<evidence type="ECO:0000259" key="6">
    <source>
        <dbReference type="PROSITE" id="PS50110"/>
    </source>
</evidence>
<evidence type="ECO:0000256" key="3">
    <source>
        <dbReference type="ARBA" id="ARBA00023163"/>
    </source>
</evidence>
<reference evidence="7 8" key="1">
    <citation type="submission" date="2022-07" db="EMBL/GenBank/DDBJ databases">
        <title>Methylomonas rivi sp. nov., Methylomonas rosea sp. nov., Methylomonas aureus sp. nov. and Methylomonas subterranea sp. nov., four novel methanotrophs isolated from a freshwater creek and the deep terrestrial subsurface.</title>
        <authorList>
            <person name="Abin C."/>
            <person name="Sankaranarayanan K."/>
            <person name="Garner C."/>
            <person name="Sindelar R."/>
            <person name="Kotary K."/>
            <person name="Garner R."/>
            <person name="Barclay S."/>
            <person name="Lawson P."/>
            <person name="Krumholz L."/>
        </authorList>
    </citation>
    <scope>NUCLEOTIDE SEQUENCE [LARGE SCALE GENOMIC DNA]</scope>
    <source>
        <strain evidence="7 8">WSC-6</strain>
    </source>
</reference>
<dbReference type="CDD" id="cd17537">
    <property type="entry name" value="REC_FixJ"/>
    <property type="match status" value="1"/>
</dbReference>
<dbReference type="InterPro" id="IPR036388">
    <property type="entry name" value="WH-like_DNA-bd_sf"/>
</dbReference>
<dbReference type="SMART" id="SM00448">
    <property type="entry name" value="REC"/>
    <property type="match status" value="1"/>
</dbReference>
<dbReference type="PANTHER" id="PTHR44688:SF16">
    <property type="entry name" value="DNA-BINDING TRANSCRIPTIONAL ACTIVATOR DEVR_DOSR"/>
    <property type="match status" value="1"/>
</dbReference>
<accession>A0ABT1U541</accession>
<dbReference type="Pfam" id="PF00196">
    <property type="entry name" value="GerE"/>
    <property type="match status" value="1"/>
</dbReference>
<dbReference type="Gene3D" id="1.10.10.10">
    <property type="entry name" value="Winged helix-like DNA-binding domain superfamily/Winged helix DNA-binding domain"/>
    <property type="match status" value="1"/>
</dbReference>
<feature type="modified residue" description="4-aspartylphosphate" evidence="4">
    <location>
        <position position="58"/>
    </location>
</feature>
<dbReference type="EMBL" id="JANIBK010000049">
    <property type="protein sequence ID" value="MCQ8128969.1"/>
    <property type="molecule type" value="Genomic_DNA"/>
</dbReference>
<keyword evidence="2" id="KW-0238">DNA-binding</keyword>
<dbReference type="SUPFAM" id="SSF46894">
    <property type="entry name" value="C-terminal effector domain of the bipartite response regulators"/>
    <property type="match status" value="1"/>
</dbReference>
<evidence type="ECO:0000313" key="7">
    <source>
        <dbReference type="EMBL" id="MCQ8128969.1"/>
    </source>
</evidence>
<keyword evidence="3" id="KW-0804">Transcription</keyword>
<keyword evidence="8" id="KW-1185">Reference proteome</keyword>
<evidence type="ECO:0000256" key="4">
    <source>
        <dbReference type="PROSITE-ProRule" id="PRU00169"/>
    </source>
</evidence>
<dbReference type="PRINTS" id="PR00038">
    <property type="entry name" value="HTHLUXR"/>
</dbReference>
<dbReference type="SMART" id="SM00421">
    <property type="entry name" value="HTH_LUXR"/>
    <property type="match status" value="1"/>
</dbReference>
<name>A0ABT1U541_9GAMM</name>
<evidence type="ECO:0000259" key="5">
    <source>
        <dbReference type="PROSITE" id="PS50043"/>
    </source>
</evidence>
<dbReference type="RefSeq" id="WP_256615384.1">
    <property type="nucleotide sequence ID" value="NZ_JANIBK010000049.1"/>
</dbReference>
<dbReference type="CDD" id="cd06170">
    <property type="entry name" value="LuxR_C_like"/>
    <property type="match status" value="1"/>
</dbReference>
<gene>
    <name evidence="7" type="ORF">NP596_10915</name>
</gene>
<dbReference type="SUPFAM" id="SSF52172">
    <property type="entry name" value="CheY-like"/>
    <property type="match status" value="1"/>
</dbReference>
<keyword evidence="1" id="KW-0805">Transcription regulation</keyword>
<keyword evidence="4" id="KW-0597">Phosphoprotein</keyword>
<evidence type="ECO:0000256" key="1">
    <source>
        <dbReference type="ARBA" id="ARBA00023015"/>
    </source>
</evidence>
<dbReference type="PANTHER" id="PTHR44688">
    <property type="entry name" value="DNA-BINDING TRANSCRIPTIONAL ACTIVATOR DEVR_DOSR"/>
    <property type="match status" value="1"/>
</dbReference>
<evidence type="ECO:0000313" key="8">
    <source>
        <dbReference type="Proteomes" id="UP001524586"/>
    </source>
</evidence>
<dbReference type="Gene3D" id="3.40.50.2300">
    <property type="match status" value="1"/>
</dbReference>
<feature type="domain" description="HTH luxR-type" evidence="5">
    <location>
        <begin position="139"/>
        <end position="204"/>
    </location>
</feature>
<dbReference type="PROSITE" id="PS50043">
    <property type="entry name" value="HTH_LUXR_2"/>
    <property type="match status" value="1"/>
</dbReference>
<sequence>MNRTGPAARVFIIDDDAGIRDALSLMLETEGFSVVAFDSANAFLAAVTPDDIGCAIIDIQMPGMDGLQLQQAMMEREFSLPIIFLTGHGDIPKSVRAIKAGALDFLTKPITQKKLLASVDDALQVACLRHTQLERRHEIEGRVRTLTNRERQIMSLILAGHTSKDSARLLGISHRTVEIHRSRLMEKMGVANALDLARVAHECGLAVNAGDAEASGSF</sequence>
<evidence type="ECO:0000256" key="2">
    <source>
        <dbReference type="ARBA" id="ARBA00023125"/>
    </source>
</evidence>
<feature type="domain" description="Response regulatory" evidence="6">
    <location>
        <begin position="9"/>
        <end position="123"/>
    </location>
</feature>
<dbReference type="InterPro" id="IPR001789">
    <property type="entry name" value="Sig_transdc_resp-reg_receiver"/>
</dbReference>
<dbReference type="Proteomes" id="UP001524586">
    <property type="component" value="Unassembled WGS sequence"/>
</dbReference>
<dbReference type="InterPro" id="IPR011006">
    <property type="entry name" value="CheY-like_superfamily"/>
</dbReference>
<protein>
    <submittedName>
        <fullName evidence="7">Response regulator</fullName>
    </submittedName>
</protein>
<comment type="caution">
    <text evidence="7">The sequence shown here is derived from an EMBL/GenBank/DDBJ whole genome shotgun (WGS) entry which is preliminary data.</text>
</comment>
<dbReference type="Pfam" id="PF00072">
    <property type="entry name" value="Response_reg"/>
    <property type="match status" value="1"/>
</dbReference>
<dbReference type="PROSITE" id="PS50110">
    <property type="entry name" value="RESPONSE_REGULATORY"/>
    <property type="match status" value="1"/>
</dbReference>
<proteinExistence type="predicted"/>
<dbReference type="InterPro" id="IPR000792">
    <property type="entry name" value="Tscrpt_reg_LuxR_C"/>
</dbReference>
<dbReference type="InterPro" id="IPR016032">
    <property type="entry name" value="Sig_transdc_resp-reg_C-effctor"/>
</dbReference>
<organism evidence="7 8">
    <name type="scientific">Methylomonas rivi</name>
    <dbReference type="NCBI Taxonomy" id="2952226"/>
    <lineage>
        <taxon>Bacteria</taxon>
        <taxon>Pseudomonadati</taxon>
        <taxon>Pseudomonadota</taxon>
        <taxon>Gammaproteobacteria</taxon>
        <taxon>Methylococcales</taxon>
        <taxon>Methylococcaceae</taxon>
        <taxon>Methylomonas</taxon>
    </lineage>
</organism>